<keyword evidence="1" id="KW-1133">Transmembrane helix</keyword>
<dbReference type="STRING" id="89093.SAMN04488558_10942"/>
<gene>
    <name evidence="3" type="ORF">SAMN04488558_10942</name>
</gene>
<accession>A0A1H9FHQ1</accession>
<dbReference type="Pfam" id="PF09648">
    <property type="entry name" value="YycI"/>
    <property type="match status" value="1"/>
</dbReference>
<protein>
    <submittedName>
        <fullName evidence="3">Two-component signal transduction system YycFG, regulatory protein YycI</fullName>
    </submittedName>
</protein>
<dbReference type="AlphaFoldDB" id="A0A1H9FHQ1"/>
<dbReference type="InterPro" id="IPR018604">
    <property type="entry name" value="YycI-like"/>
</dbReference>
<evidence type="ECO:0000256" key="1">
    <source>
        <dbReference type="SAM" id="Phobius"/>
    </source>
</evidence>
<dbReference type="RefSeq" id="WP_092572388.1">
    <property type="nucleotide sequence ID" value="NZ_CALUDV010000011.1"/>
</dbReference>
<sequence length="276" mass="32160">MDFKRIQVLLLAFFLIFDLYLLFILYNRVSGAEPDKAVMQYTIEEELKNRGVVFDDIAEEATSLPLVKADNSTYLADHIEQLANQEVEIDENNRVKATFIEPIDLGLNLNNQTARLSDDQVKKLEQNFFADETYFVAGNQYKFSRYSLLERAIYMQMTAYEDHKIVDGTAEIKLMLNEDYQAVSYTQTYQDQLKLLDTNTQTISERDAFQIIDGRVETFIPDNSRIDYSRLSYYRIDKLKDFSVFSPVWEIMYTQPDGTVRTVYIEAKRGTILGPR</sequence>
<dbReference type="EMBL" id="FOEN01000009">
    <property type="protein sequence ID" value="SEQ36983.1"/>
    <property type="molecule type" value="Genomic_DNA"/>
</dbReference>
<dbReference type="Gene3D" id="2.40.128.690">
    <property type="entry name" value="YycH protein, domain 3-like"/>
    <property type="match status" value="1"/>
</dbReference>
<name>A0A1H9FHQ1_9LACT</name>
<dbReference type="Proteomes" id="UP000198833">
    <property type="component" value="Unassembled WGS sequence"/>
</dbReference>
<keyword evidence="1" id="KW-0472">Membrane</keyword>
<keyword evidence="4" id="KW-1185">Reference proteome</keyword>
<keyword evidence="1" id="KW-0812">Transmembrane</keyword>
<evidence type="ECO:0000313" key="3">
    <source>
        <dbReference type="EMBL" id="SEQ36983.1"/>
    </source>
</evidence>
<proteinExistence type="predicted"/>
<feature type="transmembrane region" description="Helical" evidence="1">
    <location>
        <begin position="6"/>
        <end position="26"/>
    </location>
</feature>
<dbReference type="OrthoDB" id="2139096at2"/>
<dbReference type="GO" id="GO:0016020">
    <property type="term" value="C:membrane"/>
    <property type="evidence" value="ECO:0007669"/>
    <property type="project" value="InterPro"/>
</dbReference>
<feature type="domain" description="Regulatory protein YycH-like" evidence="2">
    <location>
        <begin position="41"/>
        <end position="267"/>
    </location>
</feature>
<organism evidence="3 4">
    <name type="scientific">Ignavigranum ruoffiae</name>
    <dbReference type="NCBI Taxonomy" id="89093"/>
    <lineage>
        <taxon>Bacteria</taxon>
        <taxon>Bacillati</taxon>
        <taxon>Bacillota</taxon>
        <taxon>Bacilli</taxon>
        <taxon>Lactobacillales</taxon>
        <taxon>Aerococcaceae</taxon>
        <taxon>Ignavigranum</taxon>
    </lineage>
</organism>
<evidence type="ECO:0000259" key="2">
    <source>
        <dbReference type="Pfam" id="PF09648"/>
    </source>
</evidence>
<reference evidence="3 4" key="1">
    <citation type="submission" date="2016-10" db="EMBL/GenBank/DDBJ databases">
        <authorList>
            <person name="de Groot N.N."/>
        </authorList>
    </citation>
    <scope>NUCLEOTIDE SEQUENCE [LARGE SCALE GENOMIC DNA]</scope>
    <source>
        <strain evidence="3 4">DSM 15695</strain>
    </source>
</reference>
<evidence type="ECO:0000313" key="4">
    <source>
        <dbReference type="Proteomes" id="UP000198833"/>
    </source>
</evidence>